<accession>A0ACB8YHW1</accession>
<evidence type="ECO:0000313" key="1">
    <source>
        <dbReference type="EMBL" id="KAI3685097.1"/>
    </source>
</evidence>
<protein>
    <submittedName>
        <fullName evidence="1">Uncharacterized protein</fullName>
    </submittedName>
</protein>
<sequence length="446" mass="48847">MEGTGIKLFGMNIAYPDRGRITTNLPVFSTATATATATAAESSDGGYDEHGGFKHDHGLRREESCLEEEDAKRGHSDEDQLIEKKQENESSPKVVAKSDGNPKTPITEDVDTAKTGTLDDATDLQSEDLKKPDKTVPCPRCNSMDTKFCYYNNYNVKQPRHFCKSCQRYWTAGGTMRNMRVGAGRRKNKNPTSHYGFVTISQAAQVEAAAAASNGVHGVPPKVISFGSVSPHVDSARVSAVSCRDRETGDDCSTGSSVTTSNSVAERMQDRNGFHSHVPCIPGVSWSYNPWNSAIPIPAVCTAGYSPMSMPFYPSLYWNYIPWLPLSSPTQNQNVQPSSDLNSFILGKHSRDAELINRNGSEEPKKQRSSVLIPKTLRIDDPDEAAKSSIWSTLGIKNENSGTRGLFKAFQTKDEENKQQSANTNSPVLHVNPAALSRSLCFQERA</sequence>
<dbReference type="Proteomes" id="UP001055879">
    <property type="component" value="Linkage Group LG12"/>
</dbReference>
<name>A0ACB8YHW1_ARCLA</name>
<organism evidence="1 2">
    <name type="scientific">Arctium lappa</name>
    <name type="common">Greater burdock</name>
    <name type="synonym">Lappa major</name>
    <dbReference type="NCBI Taxonomy" id="4217"/>
    <lineage>
        <taxon>Eukaryota</taxon>
        <taxon>Viridiplantae</taxon>
        <taxon>Streptophyta</taxon>
        <taxon>Embryophyta</taxon>
        <taxon>Tracheophyta</taxon>
        <taxon>Spermatophyta</taxon>
        <taxon>Magnoliopsida</taxon>
        <taxon>eudicotyledons</taxon>
        <taxon>Gunneridae</taxon>
        <taxon>Pentapetalae</taxon>
        <taxon>asterids</taxon>
        <taxon>campanulids</taxon>
        <taxon>Asterales</taxon>
        <taxon>Asteraceae</taxon>
        <taxon>Carduoideae</taxon>
        <taxon>Cardueae</taxon>
        <taxon>Arctiinae</taxon>
        <taxon>Arctium</taxon>
    </lineage>
</organism>
<reference evidence="2" key="1">
    <citation type="journal article" date="2022" name="Mol. Ecol. Resour.">
        <title>The genomes of chicory, endive, great burdock and yacon provide insights into Asteraceae palaeo-polyploidization history and plant inulin production.</title>
        <authorList>
            <person name="Fan W."/>
            <person name="Wang S."/>
            <person name="Wang H."/>
            <person name="Wang A."/>
            <person name="Jiang F."/>
            <person name="Liu H."/>
            <person name="Zhao H."/>
            <person name="Xu D."/>
            <person name="Zhang Y."/>
        </authorList>
    </citation>
    <scope>NUCLEOTIDE SEQUENCE [LARGE SCALE GENOMIC DNA]</scope>
    <source>
        <strain evidence="2">cv. Niubang</strain>
    </source>
</reference>
<keyword evidence="2" id="KW-1185">Reference proteome</keyword>
<comment type="caution">
    <text evidence="1">The sequence shown here is derived from an EMBL/GenBank/DDBJ whole genome shotgun (WGS) entry which is preliminary data.</text>
</comment>
<reference evidence="1 2" key="2">
    <citation type="journal article" date="2022" name="Mol. Ecol. Resour.">
        <title>The genomes of chicory, endive, great burdock and yacon provide insights into Asteraceae paleo-polyploidization history and plant inulin production.</title>
        <authorList>
            <person name="Fan W."/>
            <person name="Wang S."/>
            <person name="Wang H."/>
            <person name="Wang A."/>
            <person name="Jiang F."/>
            <person name="Liu H."/>
            <person name="Zhao H."/>
            <person name="Xu D."/>
            <person name="Zhang Y."/>
        </authorList>
    </citation>
    <scope>NUCLEOTIDE SEQUENCE [LARGE SCALE GENOMIC DNA]</scope>
    <source>
        <strain evidence="2">cv. Niubang</strain>
    </source>
</reference>
<proteinExistence type="predicted"/>
<evidence type="ECO:0000313" key="2">
    <source>
        <dbReference type="Proteomes" id="UP001055879"/>
    </source>
</evidence>
<gene>
    <name evidence="1" type="ORF">L6452_34330</name>
</gene>
<dbReference type="EMBL" id="CM042058">
    <property type="protein sequence ID" value="KAI3685097.1"/>
    <property type="molecule type" value="Genomic_DNA"/>
</dbReference>